<dbReference type="SUPFAM" id="SSF55961">
    <property type="entry name" value="Bet v1-like"/>
    <property type="match status" value="1"/>
</dbReference>
<name>A0A2I0B8C1_9ASPA</name>
<dbReference type="InterPro" id="IPR023393">
    <property type="entry name" value="START-like_dom_sf"/>
</dbReference>
<dbReference type="OrthoDB" id="17317at2759"/>
<organism evidence="1 2">
    <name type="scientific">Apostasia shenzhenica</name>
    <dbReference type="NCBI Taxonomy" id="1088818"/>
    <lineage>
        <taxon>Eukaryota</taxon>
        <taxon>Viridiplantae</taxon>
        <taxon>Streptophyta</taxon>
        <taxon>Embryophyta</taxon>
        <taxon>Tracheophyta</taxon>
        <taxon>Spermatophyta</taxon>
        <taxon>Magnoliopsida</taxon>
        <taxon>Liliopsida</taxon>
        <taxon>Asparagales</taxon>
        <taxon>Orchidaceae</taxon>
        <taxon>Apostasioideae</taxon>
        <taxon>Apostasia</taxon>
    </lineage>
</organism>
<dbReference type="Gene3D" id="3.30.530.20">
    <property type="match status" value="1"/>
</dbReference>
<dbReference type="PANTHER" id="PTHR34560">
    <property type="entry name" value="POLYKETIDE CYCLASE/DEHYDRASE/LIPID TRANSPORT SUPERFAMILY PROTEIN"/>
    <property type="match status" value="1"/>
</dbReference>
<evidence type="ECO:0000313" key="1">
    <source>
        <dbReference type="EMBL" id="PKA64029.1"/>
    </source>
</evidence>
<dbReference type="STRING" id="1088818.A0A2I0B8C1"/>
<sequence length="216" mass="25144">MEKKLEILESRKRLDQTLSLPDLVNEGSIASLVKEKYMQSSIGMDDDSIGKIVEIRTKEVTNFLDMLRSASKQENNTSSSPSNSCKDWKVKQDTDQLRVMYREGPHGSPYHTLLAEGFANGPMDVCLCVSWESTLYRKWWPQYSVPTFKIVVSSRLQKVQIGEEIFLMRMKVPWPVSDREVVLHYFEIEYFKEDLLLILIKSVKYFLLSLFIDFIL</sequence>
<keyword evidence="2" id="KW-1185">Reference proteome</keyword>
<evidence type="ECO:0008006" key="3">
    <source>
        <dbReference type="Google" id="ProtNLM"/>
    </source>
</evidence>
<accession>A0A2I0B8C1</accession>
<evidence type="ECO:0000313" key="2">
    <source>
        <dbReference type="Proteomes" id="UP000236161"/>
    </source>
</evidence>
<protein>
    <recommendedName>
        <fullName evidence="3">START domain-containing protein</fullName>
    </recommendedName>
</protein>
<dbReference type="AlphaFoldDB" id="A0A2I0B8C1"/>
<gene>
    <name evidence="1" type="ORF">AXF42_Ash005041</name>
</gene>
<reference evidence="1 2" key="1">
    <citation type="journal article" date="2017" name="Nature">
        <title>The Apostasia genome and the evolution of orchids.</title>
        <authorList>
            <person name="Zhang G.Q."/>
            <person name="Liu K.W."/>
            <person name="Li Z."/>
            <person name="Lohaus R."/>
            <person name="Hsiao Y.Y."/>
            <person name="Niu S.C."/>
            <person name="Wang J.Y."/>
            <person name="Lin Y.C."/>
            <person name="Xu Q."/>
            <person name="Chen L.J."/>
            <person name="Yoshida K."/>
            <person name="Fujiwara S."/>
            <person name="Wang Z.W."/>
            <person name="Zhang Y.Q."/>
            <person name="Mitsuda N."/>
            <person name="Wang M."/>
            <person name="Liu G.H."/>
            <person name="Pecoraro L."/>
            <person name="Huang H.X."/>
            <person name="Xiao X.J."/>
            <person name="Lin M."/>
            <person name="Wu X.Y."/>
            <person name="Wu W.L."/>
            <person name="Chen Y.Y."/>
            <person name="Chang S.B."/>
            <person name="Sakamoto S."/>
            <person name="Ohme-Takagi M."/>
            <person name="Yagi M."/>
            <person name="Zeng S.J."/>
            <person name="Shen C.Y."/>
            <person name="Yeh C.M."/>
            <person name="Luo Y.B."/>
            <person name="Tsai W.C."/>
            <person name="Van de Peer Y."/>
            <person name="Liu Z.J."/>
        </authorList>
    </citation>
    <scope>NUCLEOTIDE SEQUENCE [LARGE SCALE GENOMIC DNA]</scope>
    <source>
        <strain evidence="2">cv. Shenzhen</strain>
        <tissue evidence="1">Stem</tissue>
    </source>
</reference>
<proteinExistence type="predicted"/>
<dbReference type="EMBL" id="KZ451906">
    <property type="protein sequence ID" value="PKA64029.1"/>
    <property type="molecule type" value="Genomic_DNA"/>
</dbReference>
<dbReference type="PANTHER" id="PTHR34560:SF1">
    <property type="entry name" value="START DOMAIN-CONTAINING PROTEIN"/>
    <property type="match status" value="1"/>
</dbReference>
<dbReference type="Proteomes" id="UP000236161">
    <property type="component" value="Unassembled WGS sequence"/>
</dbReference>